<dbReference type="PROSITE" id="PS51471">
    <property type="entry name" value="FE2OG_OXY"/>
    <property type="match status" value="1"/>
</dbReference>
<name>A0A7W9ZFQ3_NOVIT</name>
<organism evidence="8 9">
    <name type="scientific">Novispirillum itersonii</name>
    <name type="common">Aquaspirillum itersonii</name>
    <dbReference type="NCBI Taxonomy" id="189"/>
    <lineage>
        <taxon>Bacteria</taxon>
        <taxon>Pseudomonadati</taxon>
        <taxon>Pseudomonadota</taxon>
        <taxon>Alphaproteobacteria</taxon>
        <taxon>Rhodospirillales</taxon>
        <taxon>Novispirillaceae</taxon>
        <taxon>Novispirillum</taxon>
    </lineage>
</organism>
<evidence type="ECO:0000256" key="1">
    <source>
        <dbReference type="ARBA" id="ARBA00001961"/>
    </source>
</evidence>
<proteinExistence type="predicted"/>
<dbReference type="InterPro" id="IPR005123">
    <property type="entry name" value="Oxoglu/Fe-dep_dioxygenase_dom"/>
</dbReference>
<sequence length="197" mass="22006">MFSEIPGLAAPSRPQQKLWAFEGETFTPEECRTIIALMEDGRQKDATLVNGESESRIRRTAIHWLPEGPETDWIYQRLARLVATANREHFNYTLDGFQEDAQVARYQDGGFYDWHIDRGGKGPAGRARKLTIAIQLSPPEAYEGGDLQLNPEGHVLTAPRDPGMAAVFPAFVLHRVTPVTAGARHSLVIWTHGPDFT</sequence>
<dbReference type="InterPro" id="IPR044862">
    <property type="entry name" value="Pro_4_hyd_alph_FE2OG_OXY"/>
</dbReference>
<dbReference type="SMART" id="SM00702">
    <property type="entry name" value="P4Hc"/>
    <property type="match status" value="1"/>
</dbReference>
<keyword evidence="3" id="KW-0847">Vitamin C</keyword>
<dbReference type="Proteomes" id="UP000544872">
    <property type="component" value="Unassembled WGS sequence"/>
</dbReference>
<dbReference type="EC" id="1.14.11.-" evidence="8"/>
<keyword evidence="4" id="KW-0223">Dioxygenase</keyword>
<keyword evidence="9" id="KW-1185">Reference proteome</keyword>
<accession>A0A7W9ZFQ3</accession>
<dbReference type="AlphaFoldDB" id="A0A7W9ZFQ3"/>
<dbReference type="Pfam" id="PF13640">
    <property type="entry name" value="2OG-FeII_Oxy_3"/>
    <property type="match status" value="1"/>
</dbReference>
<comment type="caution">
    <text evidence="8">The sequence shown here is derived from an EMBL/GenBank/DDBJ whole genome shotgun (WGS) entry which is preliminary data.</text>
</comment>
<protein>
    <submittedName>
        <fullName evidence="8">PKHD-type hydroxylase</fullName>
        <ecNumber evidence="8">1.14.11.-</ecNumber>
    </submittedName>
</protein>
<keyword evidence="6" id="KW-0408">Iron</keyword>
<dbReference type="PANTHER" id="PTHR10869">
    <property type="entry name" value="PROLYL 4-HYDROXYLASE ALPHA SUBUNIT"/>
    <property type="match status" value="1"/>
</dbReference>
<reference evidence="8 9" key="1">
    <citation type="submission" date="2020-08" db="EMBL/GenBank/DDBJ databases">
        <title>Genomic Encyclopedia of Type Strains, Phase IV (KMG-IV): sequencing the most valuable type-strain genomes for metagenomic binning, comparative biology and taxonomic classification.</title>
        <authorList>
            <person name="Goeker M."/>
        </authorList>
    </citation>
    <scope>NUCLEOTIDE SEQUENCE [LARGE SCALE GENOMIC DNA]</scope>
    <source>
        <strain evidence="8 9">DSM 11590</strain>
    </source>
</reference>
<gene>
    <name evidence="8" type="ORF">FHS48_001981</name>
</gene>
<evidence type="ECO:0000313" key="8">
    <source>
        <dbReference type="EMBL" id="MBB6210565.1"/>
    </source>
</evidence>
<dbReference type="GO" id="GO:0005506">
    <property type="term" value="F:iron ion binding"/>
    <property type="evidence" value="ECO:0007669"/>
    <property type="project" value="InterPro"/>
</dbReference>
<dbReference type="InterPro" id="IPR045054">
    <property type="entry name" value="P4HA-like"/>
</dbReference>
<evidence type="ECO:0000256" key="6">
    <source>
        <dbReference type="ARBA" id="ARBA00023004"/>
    </source>
</evidence>
<keyword evidence="5 8" id="KW-0560">Oxidoreductase</keyword>
<evidence type="ECO:0000259" key="7">
    <source>
        <dbReference type="PROSITE" id="PS51471"/>
    </source>
</evidence>
<evidence type="ECO:0000256" key="4">
    <source>
        <dbReference type="ARBA" id="ARBA00022964"/>
    </source>
</evidence>
<dbReference type="GO" id="GO:0031418">
    <property type="term" value="F:L-ascorbic acid binding"/>
    <property type="evidence" value="ECO:0007669"/>
    <property type="project" value="UniProtKB-KW"/>
</dbReference>
<dbReference type="GO" id="GO:0004656">
    <property type="term" value="F:procollagen-proline 4-dioxygenase activity"/>
    <property type="evidence" value="ECO:0007669"/>
    <property type="project" value="TreeGrafter"/>
</dbReference>
<evidence type="ECO:0000313" key="9">
    <source>
        <dbReference type="Proteomes" id="UP000544872"/>
    </source>
</evidence>
<dbReference type="EMBL" id="JACIIX010000006">
    <property type="protein sequence ID" value="MBB6210565.1"/>
    <property type="molecule type" value="Genomic_DNA"/>
</dbReference>
<keyword evidence="2" id="KW-0479">Metal-binding</keyword>
<feature type="domain" description="Fe2OG dioxygenase" evidence="7">
    <location>
        <begin position="93"/>
        <end position="193"/>
    </location>
</feature>
<evidence type="ECO:0000256" key="2">
    <source>
        <dbReference type="ARBA" id="ARBA00022723"/>
    </source>
</evidence>
<evidence type="ECO:0000256" key="3">
    <source>
        <dbReference type="ARBA" id="ARBA00022896"/>
    </source>
</evidence>
<dbReference type="PANTHER" id="PTHR10869:SF246">
    <property type="entry name" value="TRANSMEMBRANE PROLYL 4-HYDROXYLASE"/>
    <property type="match status" value="1"/>
</dbReference>
<dbReference type="Gene3D" id="2.60.120.620">
    <property type="entry name" value="q2cbj1_9rhob like domain"/>
    <property type="match status" value="1"/>
</dbReference>
<evidence type="ECO:0000256" key="5">
    <source>
        <dbReference type="ARBA" id="ARBA00023002"/>
    </source>
</evidence>
<dbReference type="InterPro" id="IPR006620">
    <property type="entry name" value="Pro_4_hyd_alph"/>
</dbReference>
<comment type="cofactor">
    <cofactor evidence="1">
        <name>L-ascorbate</name>
        <dbReference type="ChEBI" id="CHEBI:38290"/>
    </cofactor>
</comment>
<dbReference type="RefSeq" id="WP_184263393.1">
    <property type="nucleotide sequence ID" value="NZ_JACIIX010000006.1"/>
</dbReference>